<accession>A0A146KTF8</accession>
<reference evidence="1" key="1">
    <citation type="journal article" date="2016" name="Gigascience">
        <title>De novo construction of an expanded transcriptome assembly for the western tarnished plant bug, Lygus hesperus.</title>
        <authorList>
            <person name="Tassone E.E."/>
            <person name="Geib S.M."/>
            <person name="Hall B."/>
            <person name="Fabrick J.A."/>
            <person name="Brent C.S."/>
            <person name="Hull J.J."/>
        </authorList>
    </citation>
    <scope>NUCLEOTIDE SEQUENCE</scope>
</reference>
<feature type="non-terminal residue" evidence="1">
    <location>
        <position position="1"/>
    </location>
</feature>
<dbReference type="AlphaFoldDB" id="A0A146KTF8"/>
<feature type="non-terminal residue" evidence="1">
    <location>
        <position position="101"/>
    </location>
</feature>
<gene>
    <name evidence="1" type="ORF">g.11454</name>
</gene>
<name>A0A146KTF8_LYGHE</name>
<dbReference type="EMBL" id="GDHC01018836">
    <property type="protein sequence ID" value="JAP99792.1"/>
    <property type="molecule type" value="Transcribed_RNA"/>
</dbReference>
<sequence length="101" mass="11498">DVETFPDLVFRIPSLSRGVLNVSPFIRHKRREQGPSLYTPRMGGNWRLEKSREVRADSSVAPHESASPGKTQKNFIVIYPVFAFHARVCAYVGNFDLKFGF</sequence>
<evidence type="ECO:0000313" key="1">
    <source>
        <dbReference type="EMBL" id="JAP99792.1"/>
    </source>
</evidence>
<proteinExistence type="predicted"/>
<protein>
    <submittedName>
        <fullName evidence="1">Uncharacterized protein</fullName>
    </submittedName>
</protein>
<organism evidence="1">
    <name type="scientific">Lygus hesperus</name>
    <name type="common">Western plant bug</name>
    <dbReference type="NCBI Taxonomy" id="30085"/>
    <lineage>
        <taxon>Eukaryota</taxon>
        <taxon>Metazoa</taxon>
        <taxon>Ecdysozoa</taxon>
        <taxon>Arthropoda</taxon>
        <taxon>Hexapoda</taxon>
        <taxon>Insecta</taxon>
        <taxon>Pterygota</taxon>
        <taxon>Neoptera</taxon>
        <taxon>Paraneoptera</taxon>
        <taxon>Hemiptera</taxon>
        <taxon>Heteroptera</taxon>
        <taxon>Panheteroptera</taxon>
        <taxon>Cimicomorpha</taxon>
        <taxon>Miridae</taxon>
        <taxon>Mirini</taxon>
        <taxon>Lygus</taxon>
    </lineage>
</organism>